<dbReference type="Gene3D" id="1.20.120.1630">
    <property type="match status" value="1"/>
</dbReference>
<keyword evidence="3" id="KW-1133">Transmembrane helix</keyword>
<organism evidence="5 6">
    <name type="scientific">Actinocorallia aurantiaca</name>
    <dbReference type="NCBI Taxonomy" id="46204"/>
    <lineage>
        <taxon>Bacteria</taxon>
        <taxon>Bacillati</taxon>
        <taxon>Actinomycetota</taxon>
        <taxon>Actinomycetes</taxon>
        <taxon>Streptosporangiales</taxon>
        <taxon>Thermomonosporaceae</taxon>
        <taxon>Actinocorallia</taxon>
    </lineage>
</organism>
<dbReference type="EMBL" id="BAAATZ010000006">
    <property type="protein sequence ID" value="GAA2722937.1"/>
    <property type="molecule type" value="Genomic_DNA"/>
</dbReference>
<evidence type="ECO:0000256" key="1">
    <source>
        <dbReference type="ARBA" id="ARBA00004141"/>
    </source>
</evidence>
<proteinExistence type="predicted"/>
<dbReference type="Proteomes" id="UP001501842">
    <property type="component" value="Unassembled WGS sequence"/>
</dbReference>
<evidence type="ECO:0000313" key="5">
    <source>
        <dbReference type="EMBL" id="GAA2722937.1"/>
    </source>
</evidence>
<comment type="caution">
    <text evidence="5">The sequence shown here is derived from an EMBL/GenBank/DDBJ whole genome shotgun (WGS) entry which is preliminary data.</text>
</comment>
<accession>A0ABP6GGI3</accession>
<sequence>MSFWYPALILLVAAERLAEVAVARANTRWSLAHGGVVTGHAHYPWLVLLHTALLAGCLLETALASRPFVPALGWPMLALVIAAQTLRWWCIRSLGRQWNTRIIVVPGLPRVTRGPYRFSWLPHPNYLAVVLEGIALPLVHSAWITALTFTVLNAAALSVRIRCESRALRTHLRPAPPPRNA</sequence>
<dbReference type="Pfam" id="PF04140">
    <property type="entry name" value="ICMT"/>
    <property type="match status" value="1"/>
</dbReference>
<dbReference type="RefSeq" id="WP_344449672.1">
    <property type="nucleotide sequence ID" value="NZ_BAAATZ010000006.1"/>
</dbReference>
<evidence type="ECO:0000256" key="2">
    <source>
        <dbReference type="ARBA" id="ARBA00022692"/>
    </source>
</evidence>
<keyword evidence="4" id="KW-0472">Membrane</keyword>
<evidence type="ECO:0000313" key="6">
    <source>
        <dbReference type="Proteomes" id="UP001501842"/>
    </source>
</evidence>
<name>A0ABP6GGI3_9ACTN</name>
<reference evidence="6" key="1">
    <citation type="journal article" date="2019" name="Int. J. Syst. Evol. Microbiol.">
        <title>The Global Catalogue of Microorganisms (GCM) 10K type strain sequencing project: providing services to taxonomists for standard genome sequencing and annotation.</title>
        <authorList>
            <consortium name="The Broad Institute Genomics Platform"/>
            <consortium name="The Broad Institute Genome Sequencing Center for Infectious Disease"/>
            <person name="Wu L."/>
            <person name="Ma J."/>
        </authorList>
    </citation>
    <scope>NUCLEOTIDE SEQUENCE [LARGE SCALE GENOMIC DNA]</scope>
    <source>
        <strain evidence="6">JCM 8201</strain>
    </source>
</reference>
<evidence type="ECO:0000256" key="3">
    <source>
        <dbReference type="ARBA" id="ARBA00022989"/>
    </source>
</evidence>
<evidence type="ECO:0000256" key="4">
    <source>
        <dbReference type="ARBA" id="ARBA00023136"/>
    </source>
</evidence>
<keyword evidence="2" id="KW-0812">Transmembrane</keyword>
<dbReference type="InterPro" id="IPR007269">
    <property type="entry name" value="ICMT_MeTrfase"/>
</dbReference>
<protein>
    <submittedName>
        <fullName evidence="5">Isoprenylcysteine carboxylmethyltransferase family protein</fullName>
    </submittedName>
</protein>
<comment type="subcellular location">
    <subcellularLocation>
        <location evidence="1">Membrane</location>
        <topology evidence="1">Multi-pass membrane protein</topology>
    </subcellularLocation>
</comment>
<keyword evidence="6" id="KW-1185">Reference proteome</keyword>
<gene>
    <name evidence="5" type="ORF">GCM10010439_16930</name>
</gene>